<organism evidence="2 3">
    <name type="scientific">Tritonibacter horizontis</name>
    <dbReference type="NCBI Taxonomy" id="1768241"/>
    <lineage>
        <taxon>Bacteria</taxon>
        <taxon>Pseudomonadati</taxon>
        <taxon>Pseudomonadota</taxon>
        <taxon>Alphaproteobacteria</taxon>
        <taxon>Rhodobacterales</taxon>
        <taxon>Paracoccaceae</taxon>
        <taxon>Tritonibacter</taxon>
    </lineage>
</organism>
<accession>A0A132BVL4</accession>
<dbReference type="Proteomes" id="UP000068382">
    <property type="component" value="Unassembled WGS sequence"/>
</dbReference>
<dbReference type="GO" id="GO:0016788">
    <property type="term" value="F:hydrolase activity, acting on ester bonds"/>
    <property type="evidence" value="ECO:0007669"/>
    <property type="project" value="UniProtKB-ARBA"/>
</dbReference>
<dbReference type="PATRIC" id="fig|1768241.3.peg.2855"/>
<dbReference type="InterPro" id="IPR036514">
    <property type="entry name" value="SGNH_hydro_sf"/>
</dbReference>
<dbReference type="OrthoDB" id="8883291at2"/>
<dbReference type="EMBL" id="LPUY01000075">
    <property type="protein sequence ID" value="KUP92425.1"/>
    <property type="molecule type" value="Genomic_DNA"/>
</dbReference>
<dbReference type="RefSeq" id="WP_068244659.1">
    <property type="nucleotide sequence ID" value="NZ_LPUY01000075.1"/>
</dbReference>
<evidence type="ECO:0000256" key="1">
    <source>
        <dbReference type="SAM" id="Phobius"/>
    </source>
</evidence>
<dbReference type="AlphaFoldDB" id="A0A132BVL4"/>
<evidence type="ECO:0000313" key="3">
    <source>
        <dbReference type="Proteomes" id="UP000068382"/>
    </source>
</evidence>
<dbReference type="Gene3D" id="3.40.50.1110">
    <property type="entry name" value="SGNH hydrolase"/>
    <property type="match status" value="1"/>
</dbReference>
<protein>
    <submittedName>
        <fullName evidence="2">Uncharacterized protein</fullName>
    </submittedName>
</protein>
<name>A0A132BVL4_9RHOB</name>
<evidence type="ECO:0000313" key="2">
    <source>
        <dbReference type="EMBL" id="KUP92425.1"/>
    </source>
</evidence>
<keyword evidence="1" id="KW-1133">Transmembrane helix</keyword>
<keyword evidence="1" id="KW-0472">Membrane</keyword>
<sequence length="331" mass="36007">MIRRLLHSPRRAAMALAAIVPIGAIGIWGLMDQQRSLPVSAPAPLAPPTAPMQVYHLGHSLVGAEVPHMLQQFAGAGHSYNMQRGSGTSLRAHWDETEEILDFEQVNAAPIWRAPRAAIASGDYDAVILTEMVELRDAIRYFDGAKFLHLWAELTRNSNAETRLYLYETWHRLDDPAGWLTRIDRDLDALWLGQLMAKDARAGADHPIYLIPGGQVLGAVVRAAEAGQLAGVTHREQLFARNEDGSLDQIHLSPLGAYVIAMAHYAVLYHRSPEGLPHQVTLSDGTPFAAFNSAEAAAETQALIWQVVTRIPHTGLSPAAPAGAQPTKVAS</sequence>
<comment type="caution">
    <text evidence="2">The sequence shown here is derived from an EMBL/GenBank/DDBJ whole genome shotgun (WGS) entry which is preliminary data.</text>
</comment>
<gene>
    <name evidence="2" type="ORF">TRIHO_27290</name>
</gene>
<reference evidence="2 3" key="1">
    <citation type="submission" date="2015-12" db="EMBL/GenBank/DDBJ databases">
        <title>Genome sequence of the marine Rhodobacteraceae strain O3.65, Candidatus Tritonibacter horizontis.</title>
        <authorList>
            <person name="Poehlein A."/>
            <person name="Giebel H.A."/>
            <person name="Voget S."/>
            <person name="Brinkhoff T."/>
        </authorList>
    </citation>
    <scope>NUCLEOTIDE SEQUENCE [LARGE SCALE GENOMIC DNA]</scope>
    <source>
        <strain evidence="2 3">O3.65</strain>
    </source>
</reference>
<keyword evidence="1" id="KW-0812">Transmembrane</keyword>
<feature type="transmembrane region" description="Helical" evidence="1">
    <location>
        <begin position="12"/>
        <end position="31"/>
    </location>
</feature>
<keyword evidence="3" id="KW-1185">Reference proteome</keyword>
<proteinExistence type="predicted"/>